<protein>
    <recommendedName>
        <fullName evidence="10">Calcium release-activated calcium channel protein 1</fullName>
    </recommendedName>
</protein>
<feature type="region of interest" description="Disordered" evidence="6">
    <location>
        <begin position="27"/>
        <end position="47"/>
    </location>
</feature>
<dbReference type="InterPro" id="IPR012446">
    <property type="entry name" value="CRAC_channel"/>
</dbReference>
<evidence type="ECO:0000256" key="4">
    <source>
        <dbReference type="ARBA" id="ARBA00022989"/>
    </source>
</evidence>
<evidence type="ECO:0000313" key="9">
    <source>
        <dbReference type="Proteomes" id="UP000792457"/>
    </source>
</evidence>
<evidence type="ECO:0000256" key="2">
    <source>
        <dbReference type="ARBA" id="ARBA00008062"/>
    </source>
</evidence>
<sequence length="514" mass="56254">MLSATKVFVYGSVGHGGRRRLLERLQAGRISGQRGSEEREEFGRDRNPSKYEPSLFSFDGHHGMFLRFLDFLFFRLPHPVPAAAATASPKGEAPLQEYLELPPQRREGSSPFQWLSGVLPIGQTSEADADTAPLLSVGGLQDGTPPVWGDFGPKRLRASVRAGALAAEPDDGSAAPPAPKLHCFPFLERPVAIREPSEELVAGDHRWLSVLSLLLPMRSEALPETAAKYEFGVKGNLNIQREEANRLVMEYQHSQVSHLYGSYEGLMGSVAHPVEPVSHHGHGSAPLTAEGLSWRRLHMSRAKLKATATTSELLSGFAMVAMVELQINEPTNVPEWLFVLFAVCTTVLVSVHIFALMISTYILPNVDAVSKMQHSAGGNEGNTHLSHRRNASHSSSISFTSGVDPAVLESPHERMRGFIEIAWAFSTVLGLFLFLVELGILCWVKFWDHSFIAAWAATAIVIPVLVLFVVFATHFYRSLVAIKCDTSASDMRDLEKMKADLDAASRDAAAASNV</sequence>
<evidence type="ECO:0008006" key="10">
    <source>
        <dbReference type="Google" id="ProtNLM"/>
    </source>
</evidence>
<dbReference type="PANTHER" id="PTHR31501:SF7">
    <property type="entry name" value="CALCIUM RELEASE-ACTIVATED CALCIUM CHANNEL PROTEIN 1"/>
    <property type="match status" value="1"/>
</dbReference>
<evidence type="ECO:0000256" key="6">
    <source>
        <dbReference type="SAM" id="MobiDB-lite"/>
    </source>
</evidence>
<reference evidence="8" key="2">
    <citation type="submission" date="2017-10" db="EMBL/GenBank/DDBJ databases">
        <title>Ladona fulva Genome sequencing and assembly.</title>
        <authorList>
            <person name="Murali S."/>
            <person name="Richards S."/>
            <person name="Bandaranaike D."/>
            <person name="Bellair M."/>
            <person name="Blankenburg K."/>
            <person name="Chao H."/>
            <person name="Dinh H."/>
            <person name="Doddapaneni H."/>
            <person name="Dugan-Rocha S."/>
            <person name="Elkadiri S."/>
            <person name="Gnanaolivu R."/>
            <person name="Hernandez B."/>
            <person name="Skinner E."/>
            <person name="Javaid M."/>
            <person name="Lee S."/>
            <person name="Li M."/>
            <person name="Ming W."/>
            <person name="Munidasa M."/>
            <person name="Muniz J."/>
            <person name="Nguyen L."/>
            <person name="Hughes D."/>
            <person name="Osuji N."/>
            <person name="Pu L.-L."/>
            <person name="Puazo M."/>
            <person name="Qu C."/>
            <person name="Quiroz J."/>
            <person name="Raj R."/>
            <person name="Weissenberger G."/>
            <person name="Xin Y."/>
            <person name="Zou X."/>
            <person name="Han Y."/>
            <person name="Worley K."/>
            <person name="Muzny D."/>
            <person name="Gibbs R."/>
        </authorList>
    </citation>
    <scope>NUCLEOTIDE SEQUENCE</scope>
    <source>
        <strain evidence="8">Sampled in the wild</strain>
    </source>
</reference>
<feature type="transmembrane region" description="Helical" evidence="7">
    <location>
        <begin position="421"/>
        <end position="446"/>
    </location>
</feature>
<dbReference type="GO" id="GO:0016020">
    <property type="term" value="C:membrane"/>
    <property type="evidence" value="ECO:0007669"/>
    <property type="project" value="UniProtKB-SubCell"/>
</dbReference>
<comment type="subcellular location">
    <subcellularLocation>
        <location evidence="1">Membrane</location>
        <topology evidence="1">Multi-pass membrane protein</topology>
    </subcellularLocation>
</comment>
<keyword evidence="5 7" id="KW-0472">Membrane</keyword>
<dbReference type="InterPro" id="IPR038350">
    <property type="entry name" value="Orai_sf"/>
</dbReference>
<evidence type="ECO:0000256" key="5">
    <source>
        <dbReference type="ARBA" id="ARBA00023136"/>
    </source>
</evidence>
<dbReference type="OrthoDB" id="61124at2759"/>
<dbReference type="Pfam" id="PF07856">
    <property type="entry name" value="Orai-1"/>
    <property type="match status" value="1"/>
</dbReference>
<gene>
    <name evidence="8" type="ORF">J437_LFUL013744</name>
</gene>
<dbReference type="GO" id="GO:0015279">
    <property type="term" value="F:store-operated calcium channel activity"/>
    <property type="evidence" value="ECO:0007669"/>
    <property type="project" value="TreeGrafter"/>
</dbReference>
<evidence type="ECO:0000256" key="7">
    <source>
        <dbReference type="SAM" id="Phobius"/>
    </source>
</evidence>
<dbReference type="GO" id="GO:0002115">
    <property type="term" value="P:store-operated calcium entry"/>
    <property type="evidence" value="ECO:0007669"/>
    <property type="project" value="TreeGrafter"/>
</dbReference>
<comment type="caution">
    <text evidence="8">The sequence shown here is derived from an EMBL/GenBank/DDBJ whole genome shotgun (WGS) entry which is preliminary data.</text>
</comment>
<keyword evidence="3 7" id="KW-0812">Transmembrane</keyword>
<dbReference type="Proteomes" id="UP000792457">
    <property type="component" value="Unassembled WGS sequence"/>
</dbReference>
<feature type="transmembrane region" description="Helical" evidence="7">
    <location>
        <begin position="336"/>
        <end position="363"/>
    </location>
</feature>
<comment type="similarity">
    <text evidence="2">Belongs to the Orai family.</text>
</comment>
<dbReference type="AlphaFoldDB" id="A0A8K0KF65"/>
<feature type="compositionally biased region" description="Basic and acidic residues" evidence="6">
    <location>
        <begin position="35"/>
        <end position="47"/>
    </location>
</feature>
<evidence type="ECO:0000313" key="8">
    <source>
        <dbReference type="EMBL" id="KAG8233352.1"/>
    </source>
</evidence>
<dbReference type="Gene3D" id="1.20.140.140">
    <property type="entry name" value="Calcium release-activated calcium channel protein Orai"/>
    <property type="match status" value="1"/>
</dbReference>
<dbReference type="PANTHER" id="PTHR31501">
    <property type="entry name" value="CALCIUM RELEASE-ACTIVATED CALCIUM CHANNEL PROTEIN 1"/>
    <property type="match status" value="1"/>
</dbReference>
<name>A0A8K0KF65_LADFU</name>
<keyword evidence="4 7" id="KW-1133">Transmembrane helix</keyword>
<evidence type="ECO:0000256" key="1">
    <source>
        <dbReference type="ARBA" id="ARBA00004141"/>
    </source>
</evidence>
<proteinExistence type="inferred from homology"/>
<feature type="transmembrane region" description="Helical" evidence="7">
    <location>
        <begin position="452"/>
        <end position="473"/>
    </location>
</feature>
<dbReference type="EMBL" id="KZ308712">
    <property type="protein sequence ID" value="KAG8233352.1"/>
    <property type="molecule type" value="Genomic_DNA"/>
</dbReference>
<evidence type="ECO:0000256" key="3">
    <source>
        <dbReference type="ARBA" id="ARBA00022692"/>
    </source>
</evidence>
<reference evidence="8" key="1">
    <citation type="submission" date="2013-04" db="EMBL/GenBank/DDBJ databases">
        <authorList>
            <person name="Qu J."/>
            <person name="Murali S.C."/>
            <person name="Bandaranaike D."/>
            <person name="Bellair M."/>
            <person name="Blankenburg K."/>
            <person name="Chao H."/>
            <person name="Dinh H."/>
            <person name="Doddapaneni H."/>
            <person name="Downs B."/>
            <person name="Dugan-Rocha S."/>
            <person name="Elkadiri S."/>
            <person name="Gnanaolivu R.D."/>
            <person name="Hernandez B."/>
            <person name="Javaid M."/>
            <person name="Jayaseelan J.C."/>
            <person name="Lee S."/>
            <person name="Li M."/>
            <person name="Ming W."/>
            <person name="Munidasa M."/>
            <person name="Muniz J."/>
            <person name="Nguyen L."/>
            <person name="Ongeri F."/>
            <person name="Osuji N."/>
            <person name="Pu L.-L."/>
            <person name="Puazo M."/>
            <person name="Qu C."/>
            <person name="Quiroz J."/>
            <person name="Raj R."/>
            <person name="Weissenberger G."/>
            <person name="Xin Y."/>
            <person name="Zou X."/>
            <person name="Han Y."/>
            <person name="Richards S."/>
            <person name="Worley K."/>
            <person name="Muzny D."/>
            <person name="Gibbs R."/>
        </authorList>
    </citation>
    <scope>NUCLEOTIDE SEQUENCE</scope>
    <source>
        <strain evidence="8">Sampled in the wild</strain>
    </source>
</reference>
<organism evidence="8 9">
    <name type="scientific">Ladona fulva</name>
    <name type="common">Scarce chaser dragonfly</name>
    <name type="synonym">Libellula fulva</name>
    <dbReference type="NCBI Taxonomy" id="123851"/>
    <lineage>
        <taxon>Eukaryota</taxon>
        <taxon>Metazoa</taxon>
        <taxon>Ecdysozoa</taxon>
        <taxon>Arthropoda</taxon>
        <taxon>Hexapoda</taxon>
        <taxon>Insecta</taxon>
        <taxon>Pterygota</taxon>
        <taxon>Palaeoptera</taxon>
        <taxon>Odonata</taxon>
        <taxon>Epiprocta</taxon>
        <taxon>Anisoptera</taxon>
        <taxon>Libelluloidea</taxon>
        <taxon>Libellulidae</taxon>
        <taxon>Ladona</taxon>
    </lineage>
</organism>
<keyword evidence="9" id="KW-1185">Reference proteome</keyword>
<accession>A0A8K0KF65</accession>